<proteinExistence type="predicted"/>
<organism evidence="1 2">
    <name type="scientific">Castilleja foliolosa</name>
    <dbReference type="NCBI Taxonomy" id="1961234"/>
    <lineage>
        <taxon>Eukaryota</taxon>
        <taxon>Viridiplantae</taxon>
        <taxon>Streptophyta</taxon>
        <taxon>Embryophyta</taxon>
        <taxon>Tracheophyta</taxon>
        <taxon>Spermatophyta</taxon>
        <taxon>Magnoliopsida</taxon>
        <taxon>eudicotyledons</taxon>
        <taxon>Gunneridae</taxon>
        <taxon>Pentapetalae</taxon>
        <taxon>asterids</taxon>
        <taxon>lamiids</taxon>
        <taxon>Lamiales</taxon>
        <taxon>Orobanchaceae</taxon>
        <taxon>Pedicularideae</taxon>
        <taxon>Castillejinae</taxon>
        <taxon>Castilleja</taxon>
    </lineage>
</organism>
<keyword evidence="2" id="KW-1185">Reference proteome</keyword>
<dbReference type="PANTHER" id="PTHR46741">
    <property type="entry name" value="OS09G0413600 PROTEIN"/>
    <property type="match status" value="1"/>
</dbReference>
<protein>
    <submittedName>
        <fullName evidence="1">Uncharacterized protein</fullName>
    </submittedName>
</protein>
<accession>A0ABD3D3W5</accession>
<dbReference type="EMBL" id="JAVIJP010000027">
    <property type="protein sequence ID" value="KAL3636241.1"/>
    <property type="molecule type" value="Genomic_DNA"/>
</dbReference>
<comment type="caution">
    <text evidence="1">The sequence shown here is derived from an EMBL/GenBank/DDBJ whole genome shotgun (WGS) entry which is preliminary data.</text>
</comment>
<evidence type="ECO:0000313" key="1">
    <source>
        <dbReference type="EMBL" id="KAL3636241.1"/>
    </source>
</evidence>
<dbReference type="AlphaFoldDB" id="A0ABD3D3W5"/>
<dbReference type="Pfam" id="PF07891">
    <property type="entry name" value="DUF1666"/>
    <property type="match status" value="1"/>
</dbReference>
<evidence type="ECO:0000313" key="2">
    <source>
        <dbReference type="Proteomes" id="UP001632038"/>
    </source>
</evidence>
<dbReference type="Proteomes" id="UP001632038">
    <property type="component" value="Unassembled WGS sequence"/>
</dbReference>
<reference evidence="2" key="1">
    <citation type="journal article" date="2024" name="IScience">
        <title>Strigolactones Initiate the Formation of Haustorium-like Structures in Castilleja.</title>
        <authorList>
            <person name="Buerger M."/>
            <person name="Peterson D."/>
            <person name="Chory J."/>
        </authorList>
    </citation>
    <scope>NUCLEOTIDE SEQUENCE [LARGE SCALE GENOMIC DNA]</scope>
</reference>
<dbReference type="PANTHER" id="PTHR46741:SF4">
    <property type="entry name" value="FINGER FYVE DOMAIN PROTEIN, PUTATIVE (DUF1666)-RELATED"/>
    <property type="match status" value="1"/>
</dbReference>
<gene>
    <name evidence="1" type="ORF">CASFOL_020788</name>
</gene>
<dbReference type="InterPro" id="IPR012870">
    <property type="entry name" value="DUF1666"/>
</dbReference>
<name>A0ABD3D3W5_9LAMI</name>
<sequence length="319" mass="36155">MTFLVKKILQLSTNQKTASLHLNYHQTANLRPMAFHSDSRREIGRVLFTHGGLAKVHIKDVGVFRCSKVPKGLACGAKVEPTSVDSIGGTTVVSDVLKKDEEFFSVRPKIAHLDQIILLFQPDHVIDKGYSLTRFLVQAHSKLVTDVLIALTAEEHENDCLKANKEIREERDGISLECLVGIIRESMMIFRDFVFSDKKATNVVVNGIHGTKIDLQESQNSELLVDIVSNLQKKDRKIRENVKSRNCIVKKLKKYQSSRSGDDDIELLTSQTDLRLISRVLSMSRLTMDQLVWCQDKLNNISFVSRKVYVEPSFLLFPC</sequence>